<evidence type="ECO:0000313" key="11">
    <source>
        <dbReference type="EMBL" id="VAW02913.1"/>
    </source>
</evidence>
<dbReference type="Pfam" id="PF03331">
    <property type="entry name" value="LpxC"/>
    <property type="match status" value="1"/>
</dbReference>
<evidence type="ECO:0000256" key="3">
    <source>
        <dbReference type="ARBA" id="ARBA00012745"/>
    </source>
</evidence>
<dbReference type="Gene3D" id="3.30.230.20">
    <property type="entry name" value="lpxc deacetylase, domain 1"/>
    <property type="match status" value="1"/>
</dbReference>
<dbReference type="GO" id="GO:0009245">
    <property type="term" value="P:lipid A biosynthetic process"/>
    <property type="evidence" value="ECO:0007669"/>
    <property type="project" value="UniProtKB-KW"/>
</dbReference>
<sequence length="306" mass="33217">MQNTIISPLSFDGVGLHSGMPAQVKILPADKDHGIVFYRVDQAADKNVIPALWNNVDQTPLCTRLVNAQGVSVATVEHVMAALVGCAIHNAKIEVNGPEIPILDGSSAPFVRGILSRGVHSFDDPIKALRILKPVKVQNGRAWARLSPHETLLIEFSIEFEDRAIGAQKKLLNMSNGSFVRELCNSRTFCRKVDIDRMRANKLALGGTLENAVVVDGTKVLSPGGLRHHDEAVRHKMLDALGDLGLAGAPVLGHYQGFCAGHALTNELLRMVFADVANYERVECDAEMTACLPGAGIRWYEFPDVA</sequence>
<dbReference type="NCBIfam" id="TIGR00325">
    <property type="entry name" value="lpxC"/>
    <property type="match status" value="1"/>
</dbReference>
<dbReference type="InterPro" id="IPR015870">
    <property type="entry name" value="UDP-acyl_N-AcGlcN_deAcase_N"/>
</dbReference>
<evidence type="ECO:0000256" key="1">
    <source>
        <dbReference type="ARBA" id="ARBA00001947"/>
    </source>
</evidence>
<keyword evidence="7 11" id="KW-0378">Hydrolase</keyword>
<dbReference type="InterPro" id="IPR004463">
    <property type="entry name" value="UDP-acyl_GlcNac_deAcase"/>
</dbReference>
<dbReference type="Gene3D" id="3.30.1700.10">
    <property type="entry name" value="lpxc deacetylase, domain 2"/>
    <property type="match status" value="1"/>
</dbReference>
<dbReference type="AlphaFoldDB" id="A0A3B0SFN4"/>
<keyword evidence="4" id="KW-0444">Lipid biosynthesis</keyword>
<dbReference type="PANTHER" id="PTHR33694">
    <property type="entry name" value="UDP-3-O-ACYL-N-ACETYLGLUCOSAMINE DEACETYLASE 1, MITOCHONDRIAL-RELATED"/>
    <property type="match status" value="1"/>
</dbReference>
<evidence type="ECO:0000256" key="8">
    <source>
        <dbReference type="ARBA" id="ARBA00022833"/>
    </source>
</evidence>
<dbReference type="InterPro" id="IPR020568">
    <property type="entry name" value="Ribosomal_Su5_D2-typ_SF"/>
</dbReference>
<dbReference type="HAMAP" id="MF_00388">
    <property type="entry name" value="LpxC"/>
    <property type="match status" value="1"/>
</dbReference>
<dbReference type="PANTHER" id="PTHR33694:SF1">
    <property type="entry name" value="UDP-3-O-ACYL-N-ACETYLGLUCOSAMINE DEACETYLASE 1, MITOCHONDRIAL-RELATED"/>
    <property type="match status" value="1"/>
</dbReference>
<dbReference type="GO" id="GO:0103117">
    <property type="term" value="F:UDP-3-O-acyl-N-acetylglucosamine deacetylase activity"/>
    <property type="evidence" value="ECO:0007669"/>
    <property type="project" value="UniProtKB-EC"/>
</dbReference>
<evidence type="ECO:0000256" key="4">
    <source>
        <dbReference type="ARBA" id="ARBA00022516"/>
    </source>
</evidence>
<protein>
    <recommendedName>
        <fullName evidence="3">UDP-3-O-acyl-N-acetylglucosamine deacetylase</fullName>
        <ecNumber evidence="3">3.5.1.108</ecNumber>
    </recommendedName>
</protein>
<dbReference type="InterPro" id="IPR011334">
    <property type="entry name" value="UDP-acyl_GlcNac_deAcase_C"/>
</dbReference>
<dbReference type="GO" id="GO:0046872">
    <property type="term" value="F:metal ion binding"/>
    <property type="evidence" value="ECO:0007669"/>
    <property type="project" value="UniProtKB-KW"/>
</dbReference>
<dbReference type="SUPFAM" id="SSF54211">
    <property type="entry name" value="Ribosomal protein S5 domain 2-like"/>
    <property type="match status" value="2"/>
</dbReference>
<organism evidence="11">
    <name type="scientific">hydrothermal vent metagenome</name>
    <dbReference type="NCBI Taxonomy" id="652676"/>
    <lineage>
        <taxon>unclassified sequences</taxon>
        <taxon>metagenomes</taxon>
        <taxon>ecological metagenomes</taxon>
    </lineage>
</organism>
<comment type="catalytic activity">
    <reaction evidence="10">
        <text>a UDP-3-O-[(3R)-3-hydroxyacyl]-N-acetyl-alpha-D-glucosamine + H2O = a UDP-3-O-[(3R)-3-hydroxyacyl]-alpha-D-glucosamine + acetate</text>
        <dbReference type="Rhea" id="RHEA:67816"/>
        <dbReference type="ChEBI" id="CHEBI:15377"/>
        <dbReference type="ChEBI" id="CHEBI:30089"/>
        <dbReference type="ChEBI" id="CHEBI:137740"/>
        <dbReference type="ChEBI" id="CHEBI:173225"/>
        <dbReference type="EC" id="3.5.1.108"/>
    </reaction>
</comment>
<keyword evidence="9" id="KW-0443">Lipid metabolism</keyword>
<keyword evidence="8" id="KW-0862">Zinc</keyword>
<evidence type="ECO:0000256" key="7">
    <source>
        <dbReference type="ARBA" id="ARBA00022801"/>
    </source>
</evidence>
<proteinExistence type="inferred from homology"/>
<evidence type="ECO:0000256" key="10">
    <source>
        <dbReference type="ARBA" id="ARBA00024535"/>
    </source>
</evidence>
<name>A0A3B0SFN4_9ZZZZ</name>
<dbReference type="UniPathway" id="UPA00359">
    <property type="reaction ID" value="UER00478"/>
</dbReference>
<accession>A0A3B0SFN4</accession>
<evidence type="ECO:0000256" key="5">
    <source>
        <dbReference type="ARBA" id="ARBA00022556"/>
    </source>
</evidence>
<evidence type="ECO:0000256" key="6">
    <source>
        <dbReference type="ARBA" id="ARBA00022723"/>
    </source>
</evidence>
<reference evidence="11" key="1">
    <citation type="submission" date="2018-06" db="EMBL/GenBank/DDBJ databases">
        <authorList>
            <person name="Zhirakovskaya E."/>
        </authorList>
    </citation>
    <scope>NUCLEOTIDE SEQUENCE</scope>
</reference>
<evidence type="ECO:0000256" key="9">
    <source>
        <dbReference type="ARBA" id="ARBA00023098"/>
    </source>
</evidence>
<keyword evidence="5" id="KW-0441">Lipid A biosynthesis</keyword>
<dbReference type="EMBL" id="UOEG01000248">
    <property type="protein sequence ID" value="VAW02913.1"/>
    <property type="molecule type" value="Genomic_DNA"/>
</dbReference>
<comment type="cofactor">
    <cofactor evidence="1">
        <name>Zn(2+)</name>
        <dbReference type="ChEBI" id="CHEBI:29105"/>
    </cofactor>
</comment>
<keyword evidence="6" id="KW-0479">Metal-binding</keyword>
<gene>
    <name evidence="11" type="ORF">MNBD_ALPHA07-1950</name>
</gene>
<comment type="pathway">
    <text evidence="2">Glycolipid biosynthesis; lipid IV(A) biosynthesis; lipid IV(A) from (3R)-3-hydroxytetradecanoyl-[acyl-carrier-protein] and UDP-N-acetyl-alpha-D-glucosamine: step 2/6.</text>
</comment>
<dbReference type="EC" id="3.5.1.108" evidence="3"/>
<dbReference type="GO" id="GO:0016020">
    <property type="term" value="C:membrane"/>
    <property type="evidence" value="ECO:0007669"/>
    <property type="project" value="GOC"/>
</dbReference>
<evidence type="ECO:0000256" key="2">
    <source>
        <dbReference type="ARBA" id="ARBA00005002"/>
    </source>
</evidence>